<dbReference type="PANTHER" id="PTHR30368">
    <property type="entry name" value="SULFATE-BINDING PROTEIN"/>
    <property type="match status" value="1"/>
</dbReference>
<evidence type="ECO:0000256" key="2">
    <source>
        <dbReference type="ARBA" id="ARBA00006099"/>
    </source>
</evidence>
<dbReference type="OrthoDB" id="9802127at2"/>
<feature type="chain" id="PRO_5018036100" evidence="6">
    <location>
        <begin position="27"/>
        <end position="341"/>
    </location>
</feature>
<dbReference type="SUPFAM" id="SSF53850">
    <property type="entry name" value="Periplasmic binding protein-like II"/>
    <property type="match status" value="1"/>
</dbReference>
<evidence type="ECO:0000313" key="7">
    <source>
        <dbReference type="EMBL" id="ROQ01775.1"/>
    </source>
</evidence>
<keyword evidence="5" id="KW-0574">Periplasm</keyword>
<dbReference type="InterPro" id="IPR005669">
    <property type="entry name" value="Thiosulph/SO4-bd"/>
</dbReference>
<evidence type="ECO:0000256" key="1">
    <source>
        <dbReference type="ARBA" id="ARBA00004418"/>
    </source>
</evidence>
<dbReference type="AlphaFoldDB" id="A0A3N1MF74"/>
<accession>A0A3N1MF74</accession>
<dbReference type="GO" id="GO:0140104">
    <property type="term" value="F:molecular carrier activity"/>
    <property type="evidence" value="ECO:0007669"/>
    <property type="project" value="InterPro"/>
</dbReference>
<dbReference type="InterPro" id="IPR006311">
    <property type="entry name" value="TAT_signal"/>
</dbReference>
<dbReference type="GO" id="GO:0042597">
    <property type="term" value="C:periplasmic space"/>
    <property type="evidence" value="ECO:0007669"/>
    <property type="project" value="UniProtKB-SubCell"/>
</dbReference>
<dbReference type="GO" id="GO:1902358">
    <property type="term" value="P:sulfate transmembrane transport"/>
    <property type="evidence" value="ECO:0007669"/>
    <property type="project" value="InterPro"/>
</dbReference>
<dbReference type="GO" id="GO:1901681">
    <property type="term" value="F:sulfur compound binding"/>
    <property type="evidence" value="ECO:0007669"/>
    <property type="project" value="InterPro"/>
</dbReference>
<evidence type="ECO:0000256" key="6">
    <source>
        <dbReference type="SAM" id="SignalP"/>
    </source>
</evidence>
<dbReference type="RefSeq" id="WP_123688505.1">
    <property type="nucleotide sequence ID" value="NZ_AP019700.1"/>
</dbReference>
<evidence type="ECO:0000256" key="3">
    <source>
        <dbReference type="ARBA" id="ARBA00022448"/>
    </source>
</evidence>
<dbReference type="Pfam" id="PF13531">
    <property type="entry name" value="SBP_bac_11"/>
    <property type="match status" value="1"/>
</dbReference>
<keyword evidence="4 6" id="KW-0732">Signal</keyword>
<evidence type="ECO:0000256" key="5">
    <source>
        <dbReference type="ARBA" id="ARBA00022764"/>
    </source>
</evidence>
<dbReference type="InterPro" id="IPR034408">
    <property type="entry name" value="Sulphate/thiosulphate_BS"/>
</dbReference>
<proteinExistence type="inferred from homology"/>
<comment type="caution">
    <text evidence="7">The sequence shown here is derived from an EMBL/GenBank/DDBJ whole genome shotgun (WGS) entry which is preliminary data.</text>
</comment>
<dbReference type="PROSITE" id="PS51318">
    <property type="entry name" value="TAT"/>
    <property type="match status" value="1"/>
</dbReference>
<dbReference type="PANTHER" id="PTHR30368:SF1">
    <property type="entry name" value="THIOSULFATE-BINDING PROTEIN"/>
    <property type="match status" value="1"/>
</dbReference>
<name>A0A3N1MF74_9PROT</name>
<evidence type="ECO:0000256" key="4">
    <source>
        <dbReference type="ARBA" id="ARBA00022729"/>
    </source>
</evidence>
<reference evidence="7 8" key="1">
    <citation type="submission" date="2018-11" db="EMBL/GenBank/DDBJ databases">
        <title>Genomic Encyclopedia of Type Strains, Phase IV (KMG-IV): sequencing the most valuable type-strain genomes for metagenomic binning, comparative biology and taxonomic classification.</title>
        <authorList>
            <person name="Goeker M."/>
        </authorList>
    </citation>
    <scope>NUCLEOTIDE SEQUENCE [LARGE SCALE GENOMIC DNA]</scope>
    <source>
        <strain evidence="7 8">DSM 5900</strain>
    </source>
</reference>
<protein>
    <submittedName>
        <fullName evidence="7">Sulfate transport system substrate-binding protein</fullName>
    </submittedName>
</protein>
<dbReference type="Gene3D" id="3.40.190.10">
    <property type="entry name" value="Periplasmic binding protein-like II"/>
    <property type="match status" value="2"/>
</dbReference>
<dbReference type="EMBL" id="RJKX01000011">
    <property type="protein sequence ID" value="ROQ01775.1"/>
    <property type="molecule type" value="Genomic_DNA"/>
</dbReference>
<gene>
    <name evidence="7" type="ORF">EDC65_0962</name>
</gene>
<organism evidence="7 8">
    <name type="scientific">Stella humosa</name>
    <dbReference type="NCBI Taxonomy" id="94"/>
    <lineage>
        <taxon>Bacteria</taxon>
        <taxon>Pseudomonadati</taxon>
        <taxon>Pseudomonadota</taxon>
        <taxon>Alphaproteobacteria</taxon>
        <taxon>Rhodospirillales</taxon>
        <taxon>Stellaceae</taxon>
        <taxon>Stella</taxon>
    </lineage>
</organism>
<comment type="similarity">
    <text evidence="2">Belongs to the prokaryotic sulfate-binding protein family.</text>
</comment>
<evidence type="ECO:0000313" key="8">
    <source>
        <dbReference type="Proteomes" id="UP000278222"/>
    </source>
</evidence>
<dbReference type="NCBIfam" id="TIGR00971">
    <property type="entry name" value="3a0106s03"/>
    <property type="match status" value="1"/>
</dbReference>
<keyword evidence="3" id="KW-0813">Transport</keyword>
<comment type="subcellular location">
    <subcellularLocation>
        <location evidence="1">Periplasm</location>
    </subcellularLocation>
</comment>
<feature type="signal peptide" evidence="6">
    <location>
        <begin position="1"/>
        <end position="26"/>
    </location>
</feature>
<dbReference type="NCBIfam" id="NF008022">
    <property type="entry name" value="PRK10752.1"/>
    <property type="match status" value="1"/>
</dbReference>
<dbReference type="PROSITE" id="PS00757">
    <property type="entry name" value="PROK_SULFATE_BIND_2"/>
    <property type="match status" value="1"/>
</dbReference>
<dbReference type="Proteomes" id="UP000278222">
    <property type="component" value="Unassembled WGS sequence"/>
</dbReference>
<dbReference type="CDD" id="cd01005">
    <property type="entry name" value="PBP2_CysP"/>
    <property type="match status" value="1"/>
</dbReference>
<sequence length="341" mass="37172">MTIHSRRTLLGAAIAGLTLASLPAAAQDRAVTEILNVSYDISRELFQQINPAFAEYWKGKSGQAIAIKQSHAGSSRQARSILEGLQADVVTFNQVLDVQVLVDRGGYVAADWKKRLPNAASPFYSLPAFLVRKGNPKGVKDWADLVRPDVKSVFPNPKTSGNARYTYLAAFAYGLEKEKGDAAKAADFVKALLANVPVFDTGGRGATTTFVEREIGDVLITFEAEVNGIRREYGADKFDIVVPSVSILAEFPVAVVDKVVDRRGSRAVATAYLEYLYSAEAQDILARNFNRVHEPAVVARHAASFPKVRLVTVEDVFGGWEKANAAHFADGGTLDRIFVRR</sequence>
<keyword evidence="8" id="KW-1185">Reference proteome</keyword>
<dbReference type="NCBIfam" id="NF008106">
    <property type="entry name" value="PRK10852.1"/>
    <property type="match status" value="1"/>
</dbReference>